<dbReference type="OrthoDB" id="9785923at2"/>
<dbReference type="PANTHER" id="PTHR40469">
    <property type="entry name" value="SECRETED GLYCOSYL HYDROLASE"/>
    <property type="match status" value="1"/>
</dbReference>
<dbReference type="RefSeq" id="WP_144247069.1">
    <property type="nucleotide sequence ID" value="NZ_VLPK01000001.1"/>
</dbReference>
<dbReference type="PROSITE" id="PS51257">
    <property type="entry name" value="PROKAR_LIPOPROTEIN"/>
    <property type="match status" value="1"/>
</dbReference>
<dbReference type="PANTHER" id="PTHR40469:SF2">
    <property type="entry name" value="GALACTOSE-BINDING DOMAIN-LIKE SUPERFAMILY PROTEIN"/>
    <property type="match status" value="1"/>
</dbReference>
<dbReference type="SUPFAM" id="SSF52317">
    <property type="entry name" value="Class I glutamine amidotransferase-like"/>
    <property type="match status" value="1"/>
</dbReference>
<proteinExistence type="predicted"/>
<name>A0A556MUD6_9SPHI</name>
<evidence type="ECO:0000259" key="1">
    <source>
        <dbReference type="Pfam" id="PF06283"/>
    </source>
</evidence>
<protein>
    <submittedName>
        <fullName evidence="2">ThuA domain-containing protein</fullName>
    </submittedName>
</protein>
<gene>
    <name evidence="2" type="ORF">FO440_04760</name>
</gene>
<evidence type="ECO:0000313" key="2">
    <source>
        <dbReference type="EMBL" id="TSJ43503.1"/>
    </source>
</evidence>
<reference evidence="2 3" key="1">
    <citation type="submission" date="2019-07" db="EMBL/GenBank/DDBJ databases">
        <authorList>
            <person name="Huq M.A."/>
        </authorList>
    </citation>
    <scope>NUCLEOTIDE SEQUENCE [LARGE SCALE GENOMIC DNA]</scope>
    <source>
        <strain evidence="2 3">MAH-19</strain>
    </source>
</reference>
<comment type="caution">
    <text evidence="2">The sequence shown here is derived from an EMBL/GenBank/DDBJ whole genome shotgun (WGS) entry which is preliminary data.</text>
</comment>
<evidence type="ECO:0000313" key="3">
    <source>
        <dbReference type="Proteomes" id="UP000318733"/>
    </source>
</evidence>
<dbReference type="Pfam" id="PF06283">
    <property type="entry name" value="ThuA"/>
    <property type="match status" value="1"/>
</dbReference>
<accession>A0A556MUD6</accession>
<dbReference type="Gene3D" id="3.40.50.880">
    <property type="match status" value="1"/>
</dbReference>
<dbReference type="InterPro" id="IPR029010">
    <property type="entry name" value="ThuA-like"/>
</dbReference>
<keyword evidence="3" id="KW-1185">Reference proteome</keyword>
<feature type="domain" description="ThuA-like" evidence="1">
    <location>
        <begin position="29"/>
        <end position="250"/>
    </location>
</feature>
<dbReference type="InterPro" id="IPR029062">
    <property type="entry name" value="Class_I_gatase-like"/>
</dbReference>
<dbReference type="EMBL" id="VLPK01000001">
    <property type="protein sequence ID" value="TSJ43503.1"/>
    <property type="molecule type" value="Genomic_DNA"/>
</dbReference>
<organism evidence="2 3">
    <name type="scientific">Mucilaginibacter corticis</name>
    <dbReference type="NCBI Taxonomy" id="2597670"/>
    <lineage>
        <taxon>Bacteria</taxon>
        <taxon>Pseudomonadati</taxon>
        <taxon>Bacteroidota</taxon>
        <taxon>Sphingobacteriia</taxon>
        <taxon>Sphingobacteriales</taxon>
        <taxon>Sphingobacteriaceae</taxon>
        <taxon>Mucilaginibacter</taxon>
    </lineage>
</organism>
<sequence>MRIKIWYVLFVILGCSFYAAAQRHKKLIRVLIVDGFSNHDWKQTSALTKQILEESKLFTVSVSTTPGTPDDPAWENWDPQFENYDVVIQNTNNIQSPALKWPVRVQQHLERYVRDGGGLYVLHSANNAFPDWPAYNDMIGLGWRSKDVGYALQFDANNHIDSIAPGQGEGTNHGERFNAVINIINRHPINMDYPQKWKTVSMEVYRYARGPAKNLTVLSVATDSVTHKIWPVEWIVKYGKGRVYASSMGHLWPGDVYPPAYRCVGFETTMIRVAEWLATKKVTYAVPANFPTAANISLRPETDFPLKKN</sequence>
<dbReference type="Proteomes" id="UP000318733">
    <property type="component" value="Unassembled WGS sequence"/>
</dbReference>
<dbReference type="AlphaFoldDB" id="A0A556MUD6"/>